<dbReference type="Gene3D" id="3.40.50.720">
    <property type="entry name" value="NAD(P)-binding Rossmann-like Domain"/>
    <property type="match status" value="1"/>
</dbReference>
<dbReference type="OrthoDB" id="9813657at2"/>
<proteinExistence type="predicted"/>
<dbReference type="RefSeq" id="WP_090675470.1">
    <property type="nucleotide sequence ID" value="NZ_FNIT01000008.1"/>
</dbReference>
<evidence type="ECO:0000313" key="3">
    <source>
        <dbReference type="Proteomes" id="UP000198793"/>
    </source>
</evidence>
<dbReference type="Proteomes" id="UP000198793">
    <property type="component" value="Unassembled WGS sequence"/>
</dbReference>
<dbReference type="InterPro" id="IPR050463">
    <property type="entry name" value="Gfo/Idh/MocA_oxidrdct_glycsds"/>
</dbReference>
<protein>
    <submittedName>
        <fullName evidence="2">Galactose 1-dehydrogenase</fullName>
    </submittedName>
</protein>
<feature type="domain" description="Gfo/Idh/MocA-like oxidoreductase N-terminal" evidence="1">
    <location>
        <begin position="3"/>
        <end position="113"/>
    </location>
</feature>
<dbReference type="EMBL" id="FNIT01000008">
    <property type="protein sequence ID" value="SDO57071.1"/>
    <property type="molecule type" value="Genomic_DNA"/>
</dbReference>
<organism evidence="2 3">
    <name type="scientific">Aureimonas jatrophae</name>
    <dbReference type="NCBI Taxonomy" id="1166073"/>
    <lineage>
        <taxon>Bacteria</taxon>
        <taxon>Pseudomonadati</taxon>
        <taxon>Pseudomonadota</taxon>
        <taxon>Alphaproteobacteria</taxon>
        <taxon>Hyphomicrobiales</taxon>
        <taxon>Aurantimonadaceae</taxon>
        <taxon>Aureimonas</taxon>
    </lineage>
</organism>
<dbReference type="GO" id="GO:0000166">
    <property type="term" value="F:nucleotide binding"/>
    <property type="evidence" value="ECO:0007669"/>
    <property type="project" value="InterPro"/>
</dbReference>
<gene>
    <name evidence="2" type="ORF">SAMN05192530_10852</name>
</gene>
<reference evidence="2 3" key="1">
    <citation type="submission" date="2016-10" db="EMBL/GenBank/DDBJ databases">
        <authorList>
            <person name="de Groot N.N."/>
        </authorList>
    </citation>
    <scope>NUCLEOTIDE SEQUENCE [LARGE SCALE GENOMIC DNA]</scope>
    <source>
        <strain evidence="3">L7-484,KACC 16230,DSM 25025</strain>
    </source>
</reference>
<name>A0A1H0KMT9_9HYPH</name>
<dbReference type="SUPFAM" id="SSF51735">
    <property type="entry name" value="NAD(P)-binding Rossmann-fold domains"/>
    <property type="match status" value="1"/>
</dbReference>
<dbReference type="InterPro" id="IPR036291">
    <property type="entry name" value="NAD(P)-bd_dom_sf"/>
</dbReference>
<dbReference type="Pfam" id="PF01408">
    <property type="entry name" value="GFO_IDH_MocA"/>
    <property type="match status" value="1"/>
</dbReference>
<dbReference type="Gene3D" id="3.30.360.10">
    <property type="entry name" value="Dihydrodipicolinate Reductase, domain 2"/>
    <property type="match status" value="1"/>
</dbReference>
<accession>A0A1H0KMT9</accession>
<keyword evidence="3" id="KW-1185">Reference proteome</keyword>
<dbReference type="InterPro" id="IPR000683">
    <property type="entry name" value="Gfo/Idh/MocA-like_OxRdtase_N"/>
</dbReference>
<evidence type="ECO:0000259" key="1">
    <source>
        <dbReference type="Pfam" id="PF01408"/>
    </source>
</evidence>
<dbReference type="PANTHER" id="PTHR43818">
    <property type="entry name" value="BCDNA.GH03377"/>
    <property type="match status" value="1"/>
</dbReference>
<dbReference type="AlphaFoldDB" id="A0A1H0KMT9"/>
<evidence type="ECO:0000313" key="2">
    <source>
        <dbReference type="EMBL" id="SDO57071.1"/>
    </source>
</evidence>
<dbReference type="PANTHER" id="PTHR43818:SF7">
    <property type="entry name" value="DEHYDROGENASE"/>
    <property type="match status" value="1"/>
</dbReference>
<sequence>MTLRVAIVGLGKIARDQHVPSISAVEGVELTAVASRNAELPGVLNVATIDDLLAHADAFDAVALCTPPQGRHAQAWKALSAGKHVLLEKPPGATVAEIASLETLAREREVSLFATWHSRFSAAVEPARLFLAGTQIRSVRVLWKEDVRKWHPGQAWIWEPGGLGVFDPGINALSIVTAILPEPIFLDRSDLFFPANRAAPIAANLGFASPSGLSVSAEFDWRVTGGETWTVEVDTADGLLRIQNGGRLLDLDGRSMTDEPDLEYQGIYARFRDLCAARSGDVDLSPLQLVADGFLLGRRHEVEAFHEEPAR</sequence>
<dbReference type="STRING" id="1166073.SAMN05192530_10852"/>